<reference evidence="17" key="2">
    <citation type="journal article" date="2007" name="PLoS Biol.">
        <title>Survey sequencing and comparative analysis of the elephant shark (Callorhinchus milii) genome.</title>
        <authorList>
            <person name="Venkatesh B."/>
            <person name="Kirkness E.F."/>
            <person name="Loh Y.H."/>
            <person name="Halpern A.L."/>
            <person name="Lee A.P."/>
            <person name="Johnson J."/>
            <person name="Dandona N."/>
            <person name="Viswanathan L.D."/>
            <person name="Tay A."/>
            <person name="Venter J.C."/>
            <person name="Strausberg R.L."/>
            <person name="Brenner S."/>
        </authorList>
    </citation>
    <scope>NUCLEOTIDE SEQUENCE [LARGE SCALE GENOMIC DNA]</scope>
</reference>
<keyword evidence="11" id="KW-0325">Glycoprotein</keyword>
<evidence type="ECO:0000256" key="3">
    <source>
        <dbReference type="ARBA" id="ARBA00022475"/>
    </source>
</evidence>
<evidence type="ECO:0000256" key="12">
    <source>
        <dbReference type="PROSITE-ProRule" id="PRU00043"/>
    </source>
</evidence>
<reference evidence="16" key="4">
    <citation type="submission" date="2025-08" db="UniProtKB">
        <authorList>
            <consortium name="Ensembl"/>
        </authorList>
    </citation>
    <scope>IDENTIFICATION</scope>
</reference>
<keyword evidence="3" id="KW-1003">Cell membrane</keyword>
<feature type="domain" description="Cadherin" evidence="15">
    <location>
        <begin position="649"/>
        <end position="757"/>
    </location>
</feature>
<dbReference type="PANTHER" id="PTHR24028">
    <property type="entry name" value="CADHERIN-87A"/>
    <property type="match status" value="1"/>
</dbReference>
<dbReference type="GO" id="GO:0005886">
    <property type="term" value="C:plasma membrane"/>
    <property type="evidence" value="ECO:0007669"/>
    <property type="project" value="UniProtKB-SubCell"/>
</dbReference>
<keyword evidence="4 13" id="KW-0812">Transmembrane</keyword>
<dbReference type="FunFam" id="2.60.40.60:FF:000003">
    <property type="entry name" value="Protocadherin alpha 2"/>
    <property type="match status" value="1"/>
</dbReference>
<evidence type="ECO:0000256" key="1">
    <source>
        <dbReference type="ARBA" id="ARBA00003436"/>
    </source>
</evidence>
<dbReference type="Ensembl" id="ENSCMIT00000042026.1">
    <property type="protein sequence ID" value="ENSCMIP00000041438.1"/>
    <property type="gene ID" value="ENSCMIG00000017274.1"/>
</dbReference>
<dbReference type="GeneTree" id="ENSGT00940000163777"/>
<evidence type="ECO:0000256" key="10">
    <source>
        <dbReference type="ARBA" id="ARBA00023136"/>
    </source>
</evidence>
<dbReference type="Pfam" id="PF08266">
    <property type="entry name" value="Cadherin_2"/>
    <property type="match status" value="1"/>
</dbReference>
<evidence type="ECO:0000256" key="4">
    <source>
        <dbReference type="ARBA" id="ARBA00022692"/>
    </source>
</evidence>
<keyword evidence="5 14" id="KW-0732">Signal</keyword>
<dbReference type="FunFam" id="2.60.40.60:FF:000129">
    <property type="entry name" value="protocadherin alpha-C2 isoform X1"/>
    <property type="match status" value="1"/>
</dbReference>
<dbReference type="Pfam" id="PF00028">
    <property type="entry name" value="Cadherin"/>
    <property type="match status" value="9"/>
</dbReference>
<dbReference type="FunFam" id="2.60.40.60:FF:000001">
    <property type="entry name" value="Protocadherin alpha 2"/>
    <property type="match status" value="2"/>
</dbReference>
<dbReference type="GO" id="GO:0005509">
    <property type="term" value="F:calcium ion binding"/>
    <property type="evidence" value="ECO:0007669"/>
    <property type="project" value="UniProtKB-UniRule"/>
</dbReference>
<evidence type="ECO:0000259" key="15">
    <source>
        <dbReference type="PROSITE" id="PS50268"/>
    </source>
</evidence>
<comment type="function">
    <text evidence="1">Potential calcium-dependent cell-adhesion protein. May be involved in the establishment and maintenance of specific neuronal connections in the brain.</text>
</comment>
<dbReference type="Gene3D" id="2.60.40.60">
    <property type="entry name" value="Cadherins"/>
    <property type="match status" value="11"/>
</dbReference>
<dbReference type="OMA" id="IDFVTGW"/>
<feature type="domain" description="Cadherin" evidence="15">
    <location>
        <begin position="866"/>
        <end position="970"/>
    </location>
</feature>
<evidence type="ECO:0000256" key="8">
    <source>
        <dbReference type="ARBA" id="ARBA00022889"/>
    </source>
</evidence>
<evidence type="ECO:0000313" key="16">
    <source>
        <dbReference type="Ensembl" id="ENSCMIP00000041438.1"/>
    </source>
</evidence>
<dbReference type="FunFam" id="2.60.40.60:FF:000004">
    <property type="entry name" value="Protocadherin 1 gamma 2"/>
    <property type="match status" value="2"/>
</dbReference>
<evidence type="ECO:0000313" key="17">
    <source>
        <dbReference type="Proteomes" id="UP000314986"/>
    </source>
</evidence>
<evidence type="ECO:0000256" key="7">
    <source>
        <dbReference type="ARBA" id="ARBA00022837"/>
    </source>
</evidence>
<evidence type="ECO:0000256" key="5">
    <source>
        <dbReference type="ARBA" id="ARBA00022729"/>
    </source>
</evidence>
<dbReference type="FunFam" id="2.60.40.60:FF:000018">
    <property type="entry name" value="Protocadherin gamma c3"/>
    <property type="match status" value="1"/>
</dbReference>
<evidence type="ECO:0000256" key="9">
    <source>
        <dbReference type="ARBA" id="ARBA00022989"/>
    </source>
</evidence>
<reference evidence="17" key="3">
    <citation type="journal article" date="2014" name="Nature">
        <title>Elephant shark genome provides unique insights into gnathostome evolution.</title>
        <authorList>
            <consortium name="International Elephant Shark Genome Sequencing Consortium"/>
            <person name="Venkatesh B."/>
            <person name="Lee A.P."/>
            <person name="Ravi V."/>
            <person name="Maurya A.K."/>
            <person name="Lian M.M."/>
            <person name="Swann J.B."/>
            <person name="Ohta Y."/>
            <person name="Flajnik M.F."/>
            <person name="Sutoh Y."/>
            <person name="Kasahara M."/>
            <person name="Hoon S."/>
            <person name="Gangu V."/>
            <person name="Roy S.W."/>
            <person name="Irimia M."/>
            <person name="Korzh V."/>
            <person name="Kondrychyn I."/>
            <person name="Lim Z.W."/>
            <person name="Tay B.H."/>
            <person name="Tohari S."/>
            <person name="Kong K.W."/>
            <person name="Ho S."/>
            <person name="Lorente-Galdos B."/>
            <person name="Quilez J."/>
            <person name="Marques-Bonet T."/>
            <person name="Raney B.J."/>
            <person name="Ingham P.W."/>
            <person name="Tay A."/>
            <person name="Hillier L.W."/>
            <person name="Minx P."/>
            <person name="Boehm T."/>
            <person name="Wilson R.K."/>
            <person name="Brenner S."/>
            <person name="Warren W.C."/>
        </authorList>
    </citation>
    <scope>NUCLEOTIDE SEQUENCE [LARGE SCALE GENOMIC DNA]</scope>
</reference>
<feature type="domain" description="Cadherin" evidence="15">
    <location>
        <begin position="242"/>
        <end position="349"/>
    </location>
</feature>
<dbReference type="InterPro" id="IPR020894">
    <property type="entry name" value="Cadherin_CS"/>
</dbReference>
<sequence length="1319" mass="145064">MRDSVSPCTLRKQMLSSIFLLCVSNLVSGQIRYSVPEELEPGAFVGNIAKDLGFNVEDLSDRGLRIISDTQTQYLDVNLQSGILFVSKRIDREQLCGENPTCFLALEVVIEKPMEQYHVEVEILDINDNSPSFSSREIRLEIVESVLPGARFLLKSAKDPDVGLNSIRTYQLTPNEYFILDVQTRGEWKLAELVLEKPLDREKQSSHQLLLTAIDGGSPEKSGTTLIIITVLDINDNAPIFHQSLYTVSLVENIPVGTLVIKLNATDLDDGSNGDIVYSFSNYGKDRVRELFNVDPHTGEIRVKGKLDFEEANVYEINVEARDRGPHPLPVHCTVLVDIRDVNDNAPELTLISTSDTVREDALPGTMVALISVSDRDSEENGKTKCEIEKHLPFDIKSSFKNSYRIVTTDPLDRESISEYKITIMCEDSGSPPLSANKTILVHISDINDNAPYFPQNSYTAYIMENNVPGTSIYSVTAMDPDLTDSSHIHYSILETWIKGLPVSSFASIDSGNGIIFSQTSFDYEQLKNFQIQVQAQDDGSPPLCGNVTVNVIILDQNDNPPVVTSPRARNPSEMLVPLSAPPGYLVTKVTATDADSGQNARLSYRLVQATDPSIFTLTHGSGEIRTARRLEDKDALKQTLIILVRDSGHPPLSSTILESIPPGTRFPLQSAHDPDVGINSIRTYRLSSNEHFTLEVQKRSDGTPIAQMILEKYLDREKQRVHHLLLTAVDGGNPERSGSAQVVITVLDVNDNVPAFDNSVYRVSVAENVVENSLVIDLNATDLDEGSNADIIYSFSSHTPDRVRDLFSLEPETGEIRVKGVLDYEKASSYEINVEATNQGANSVPVYCKVLVDILDLNDFKPELTVMSLSSPVPEDAAIGTMIALLSVKDPDSGENGKTSCHLAPNLPFELKSSFENSYMLATKHTLDRETVPHYSINVTCRDGGSPALSTERALLVEISDINDNVPRFEKSSYTAYLMENNAPGSLICTVSARDPDLGQNAHISYSIQERHTQAVPVSSLVSINSDNGNIFSQRSFDYEQLKKIQVYVEAQDAGTPPLSSSTVVNVIVLDQNDNPPTLLSAPAMDASRVTVLRSAQPNSLVTKLAVTDADSGQNAKLFYQLLQAREQSLFRIIHSSGEVRTVRPFDDSDSNEQVLVILVKDNGHPSLSSTFTITLLLTDGVAEILSDFSNLPPDSEPSSNLALYIIICLGSFSFTLLVIIIGLVTTICHNDNVRGTGSLSQTYCYKVPSASEPASNDLVILTPFGSATRGDRSKHTEMHFSEWILPMFDRSSQEGDNLSSSSVRDLIMFVVTELGIV</sequence>
<dbReference type="PROSITE" id="PS00232">
    <property type="entry name" value="CADHERIN_1"/>
    <property type="match status" value="6"/>
</dbReference>
<organism evidence="16 17">
    <name type="scientific">Callorhinchus milii</name>
    <name type="common">Ghost shark</name>
    <dbReference type="NCBI Taxonomy" id="7868"/>
    <lineage>
        <taxon>Eukaryota</taxon>
        <taxon>Metazoa</taxon>
        <taxon>Chordata</taxon>
        <taxon>Craniata</taxon>
        <taxon>Vertebrata</taxon>
        <taxon>Chondrichthyes</taxon>
        <taxon>Holocephali</taxon>
        <taxon>Chimaeriformes</taxon>
        <taxon>Callorhinchidae</taxon>
        <taxon>Callorhinchus</taxon>
    </lineage>
</organism>
<proteinExistence type="predicted"/>
<feature type="domain" description="Cadherin" evidence="15">
    <location>
        <begin position="758"/>
        <end position="865"/>
    </location>
</feature>
<feature type="chain" id="PRO_5021443239" description="Cadherin domain-containing protein" evidence="14">
    <location>
        <begin position="30"/>
        <end position="1319"/>
    </location>
</feature>
<dbReference type="InParanoid" id="A0A4W3JTI7"/>
<keyword evidence="17" id="KW-1185">Reference proteome</keyword>
<feature type="domain" description="Cadherin" evidence="15">
    <location>
        <begin position="357"/>
        <end position="454"/>
    </location>
</feature>
<dbReference type="InterPro" id="IPR015919">
    <property type="entry name" value="Cadherin-like_sf"/>
</dbReference>
<protein>
    <recommendedName>
        <fullName evidence="15">Cadherin domain-containing protein</fullName>
    </recommendedName>
</protein>
<feature type="domain" description="Cadherin" evidence="15">
    <location>
        <begin position="1085"/>
        <end position="1197"/>
    </location>
</feature>
<dbReference type="FunFam" id="2.60.40.60:FF:000007">
    <property type="entry name" value="Protocadherin alpha 2"/>
    <property type="match status" value="1"/>
</dbReference>
<reference evidence="16" key="5">
    <citation type="submission" date="2025-09" db="UniProtKB">
        <authorList>
            <consortium name="Ensembl"/>
        </authorList>
    </citation>
    <scope>IDENTIFICATION</scope>
</reference>
<dbReference type="PANTHER" id="PTHR24028:SF236">
    <property type="entry name" value="PROTOCADHERIN GAMMA-C3"/>
    <property type="match status" value="1"/>
</dbReference>
<dbReference type="FunFam" id="2.60.40.60:FF:000002">
    <property type="entry name" value="Protocadherin alpha 2"/>
    <property type="match status" value="2"/>
</dbReference>
<evidence type="ECO:0000256" key="13">
    <source>
        <dbReference type="SAM" id="Phobius"/>
    </source>
</evidence>
<feature type="signal peptide" evidence="14">
    <location>
        <begin position="1"/>
        <end position="29"/>
    </location>
</feature>
<dbReference type="CDD" id="cd11304">
    <property type="entry name" value="Cadherin_repeat"/>
    <property type="match status" value="10"/>
</dbReference>
<dbReference type="SUPFAM" id="SSF49313">
    <property type="entry name" value="Cadherin-like"/>
    <property type="match status" value="11"/>
</dbReference>
<reference evidence="17" key="1">
    <citation type="journal article" date="2006" name="Science">
        <title>Ancient noncoding elements conserved in the human genome.</title>
        <authorList>
            <person name="Venkatesh B."/>
            <person name="Kirkness E.F."/>
            <person name="Loh Y.H."/>
            <person name="Halpern A.L."/>
            <person name="Lee A.P."/>
            <person name="Johnson J."/>
            <person name="Dandona N."/>
            <person name="Viswanathan L.D."/>
            <person name="Tay A."/>
            <person name="Venter J.C."/>
            <person name="Strausberg R.L."/>
            <person name="Brenner S."/>
        </authorList>
    </citation>
    <scope>NUCLEOTIDE SEQUENCE [LARGE SCALE GENOMIC DNA]</scope>
</reference>
<evidence type="ECO:0000256" key="2">
    <source>
        <dbReference type="ARBA" id="ARBA00004251"/>
    </source>
</evidence>
<dbReference type="PRINTS" id="PR00205">
    <property type="entry name" value="CADHERIN"/>
</dbReference>
<feature type="domain" description="Cadherin" evidence="15">
    <location>
        <begin position="134"/>
        <end position="241"/>
    </location>
</feature>
<dbReference type="PROSITE" id="PS50268">
    <property type="entry name" value="CADHERIN_2"/>
    <property type="match status" value="11"/>
</dbReference>
<keyword evidence="7 12" id="KW-0106">Calcium</keyword>
<feature type="domain" description="Cadherin" evidence="15">
    <location>
        <begin position="28"/>
        <end position="133"/>
    </location>
</feature>
<dbReference type="SMART" id="SM00112">
    <property type="entry name" value="CA"/>
    <property type="match status" value="11"/>
</dbReference>
<comment type="subcellular location">
    <subcellularLocation>
        <location evidence="2">Cell membrane</location>
        <topology evidence="2">Single-pass type I membrane protein</topology>
    </subcellularLocation>
</comment>
<keyword evidence="10 13" id="KW-0472">Membrane</keyword>
<feature type="domain" description="Cadherin" evidence="15">
    <location>
        <begin position="971"/>
        <end position="1080"/>
    </location>
</feature>
<evidence type="ECO:0000256" key="6">
    <source>
        <dbReference type="ARBA" id="ARBA00022737"/>
    </source>
</evidence>
<dbReference type="InterPro" id="IPR013164">
    <property type="entry name" value="Cadherin_N"/>
</dbReference>
<feature type="domain" description="Cadherin" evidence="15">
    <location>
        <begin position="569"/>
        <end position="653"/>
    </location>
</feature>
<dbReference type="GO" id="GO:0007156">
    <property type="term" value="P:homophilic cell adhesion via plasma membrane adhesion molecules"/>
    <property type="evidence" value="ECO:0007669"/>
    <property type="project" value="InterPro"/>
</dbReference>
<evidence type="ECO:0000256" key="11">
    <source>
        <dbReference type="ARBA" id="ARBA00023180"/>
    </source>
</evidence>
<evidence type="ECO:0000256" key="14">
    <source>
        <dbReference type="SAM" id="SignalP"/>
    </source>
</evidence>
<dbReference type="InterPro" id="IPR002126">
    <property type="entry name" value="Cadherin-like_dom"/>
</dbReference>
<keyword evidence="9 13" id="KW-1133">Transmembrane helix</keyword>
<feature type="domain" description="Cadherin" evidence="15">
    <location>
        <begin position="455"/>
        <end position="564"/>
    </location>
</feature>
<keyword evidence="6" id="KW-0677">Repeat</keyword>
<accession>A0A4W3JTI7</accession>
<name>A0A4W3JTI7_CALMI</name>
<dbReference type="Proteomes" id="UP000314986">
    <property type="component" value="Unassembled WGS sequence"/>
</dbReference>
<dbReference type="FunFam" id="2.60.40.60:FF:000006">
    <property type="entry name" value="Protocadherin alpha 2"/>
    <property type="match status" value="1"/>
</dbReference>
<keyword evidence="8" id="KW-0130">Cell adhesion</keyword>
<dbReference type="InterPro" id="IPR050174">
    <property type="entry name" value="Protocadherin/Cadherin-CA"/>
</dbReference>
<feature type="transmembrane region" description="Helical" evidence="13">
    <location>
        <begin position="1203"/>
        <end position="1226"/>
    </location>
</feature>